<feature type="compositionally biased region" description="Basic and acidic residues" evidence="1">
    <location>
        <begin position="118"/>
        <end position="132"/>
    </location>
</feature>
<organism evidence="3 4">
    <name type="scientific">Thermothielavioides terrestris</name>
    <dbReference type="NCBI Taxonomy" id="2587410"/>
    <lineage>
        <taxon>Eukaryota</taxon>
        <taxon>Fungi</taxon>
        <taxon>Dikarya</taxon>
        <taxon>Ascomycota</taxon>
        <taxon>Pezizomycotina</taxon>
        <taxon>Sordariomycetes</taxon>
        <taxon>Sordariomycetidae</taxon>
        <taxon>Sordariales</taxon>
        <taxon>Chaetomiaceae</taxon>
        <taxon>Thermothielavioides</taxon>
    </lineage>
</organism>
<evidence type="ECO:0000256" key="2">
    <source>
        <dbReference type="SAM" id="SignalP"/>
    </source>
</evidence>
<dbReference type="Gene3D" id="1.25.10.10">
    <property type="entry name" value="Leucine-rich Repeat Variant"/>
    <property type="match status" value="1"/>
</dbReference>
<evidence type="ECO:0000313" key="3">
    <source>
        <dbReference type="EMBL" id="SPQ19377.1"/>
    </source>
</evidence>
<proteinExistence type="predicted"/>
<sequence>MAKFRLRMLPFSLVALVGLMASVGTAYSPLADASTASPSPSADVELICHTDNPAECYPKVFQPTHEFQVVHDDQDLPQGLHVRLDVFTGKKEAKINVPDESDPALEGLPVDSSVVIVDRDQPEPDGPSHDQARLPPNAPAYDPAGKIKKPKSADAGEGSAFYRSLTILKKGLDVDGALEMLEDISHDIYYGLKIAEDYDTVHELSCLASSSSSAAGEDNGTAENQATRARLAALTLSSTVQNNPKALAEIERHWPKLSAARCPSSPVPLGEATFTLFPPSPSRSPNHHPADAAALTKARVSLLSGLLKSPALRRAFLASDGPSHLVRLLASSPSTSTSTSTSAADDDEAWAPAQRAAAFLLIDNFLDPDMGATLGEWPTRAQLADGDCAARDGKGGSEEEAVEECLDWHVQRIATKYKGVSDHWSHDLRSKLGKYRTAAAAGAAAQDESRKKLDL</sequence>
<gene>
    <name evidence="3" type="ORF">TT172_LOCUS1796</name>
</gene>
<keyword evidence="2" id="KW-0732">Signal</keyword>
<dbReference type="AlphaFoldDB" id="A0A3S4EYE5"/>
<dbReference type="InterPro" id="IPR011989">
    <property type="entry name" value="ARM-like"/>
</dbReference>
<evidence type="ECO:0000313" key="4">
    <source>
        <dbReference type="Proteomes" id="UP000289323"/>
    </source>
</evidence>
<dbReference type="Proteomes" id="UP000289323">
    <property type="component" value="Unassembled WGS sequence"/>
</dbReference>
<dbReference type="EMBL" id="OUUZ01000001">
    <property type="protein sequence ID" value="SPQ19377.1"/>
    <property type="molecule type" value="Genomic_DNA"/>
</dbReference>
<protein>
    <submittedName>
        <fullName evidence="3">B9951134-a693-48f3-8eee-0b0d92d93c85</fullName>
    </submittedName>
</protein>
<reference evidence="3 4" key="1">
    <citation type="submission" date="2018-04" db="EMBL/GenBank/DDBJ databases">
        <authorList>
            <person name="Huttner S."/>
            <person name="Dainat J."/>
        </authorList>
    </citation>
    <scope>NUCLEOTIDE SEQUENCE [LARGE SCALE GENOMIC DNA]</scope>
</reference>
<evidence type="ECO:0000256" key="1">
    <source>
        <dbReference type="SAM" id="MobiDB-lite"/>
    </source>
</evidence>
<feature type="signal peptide" evidence="2">
    <location>
        <begin position="1"/>
        <end position="26"/>
    </location>
</feature>
<feature type="region of interest" description="Disordered" evidence="1">
    <location>
        <begin position="118"/>
        <end position="156"/>
    </location>
</feature>
<name>A0A3S4EYE5_9PEZI</name>
<accession>A0A3S4EYE5</accession>
<feature type="chain" id="PRO_5018623759" evidence="2">
    <location>
        <begin position="27"/>
        <end position="455"/>
    </location>
</feature>